<gene>
    <name evidence="2" type="ORF">PHAECO_LOCUS4423</name>
</gene>
<protein>
    <submittedName>
        <fullName evidence="2">Uncharacterized protein</fullName>
    </submittedName>
</protein>
<reference evidence="2" key="2">
    <citation type="submission" date="2022-10" db="EMBL/GenBank/DDBJ databases">
        <authorList>
            <consortium name="ENA_rothamsted_submissions"/>
            <consortium name="culmorum"/>
            <person name="King R."/>
        </authorList>
    </citation>
    <scope>NUCLEOTIDE SEQUENCE</scope>
</reference>
<reference evidence="2" key="1">
    <citation type="submission" date="2022-01" db="EMBL/GenBank/DDBJ databases">
        <authorList>
            <person name="King R."/>
        </authorList>
    </citation>
    <scope>NUCLEOTIDE SEQUENCE</scope>
</reference>
<sequence length="148" mass="16677">MEQKPKIDPGWNDPPMLNYTAMNPPPKTRITNKRVAFPISDGNSTIKSNLLSSSSPPSMPPLATLPTSILHSETTKENICKFLKNEEAKQNFSEIWETGKFSEECKCDIESLARAMIEQDLVTVRNIKDKLILQSNDLCGQWLNDINL</sequence>
<dbReference type="AlphaFoldDB" id="A0A9P0DGG8"/>
<dbReference type="Proteomes" id="UP001153737">
    <property type="component" value="Chromosome 14"/>
</dbReference>
<organism evidence="2 3">
    <name type="scientific">Phaedon cochleariae</name>
    <name type="common">Mustard beetle</name>
    <dbReference type="NCBI Taxonomy" id="80249"/>
    <lineage>
        <taxon>Eukaryota</taxon>
        <taxon>Metazoa</taxon>
        <taxon>Ecdysozoa</taxon>
        <taxon>Arthropoda</taxon>
        <taxon>Hexapoda</taxon>
        <taxon>Insecta</taxon>
        <taxon>Pterygota</taxon>
        <taxon>Neoptera</taxon>
        <taxon>Endopterygota</taxon>
        <taxon>Coleoptera</taxon>
        <taxon>Polyphaga</taxon>
        <taxon>Cucujiformia</taxon>
        <taxon>Chrysomeloidea</taxon>
        <taxon>Chrysomelidae</taxon>
        <taxon>Chrysomelinae</taxon>
        <taxon>Chrysomelini</taxon>
        <taxon>Phaedon</taxon>
    </lineage>
</organism>
<dbReference type="OrthoDB" id="5982138at2759"/>
<name>A0A9P0DGG8_PHACE</name>
<dbReference type="EMBL" id="OU896720">
    <property type="protein sequence ID" value="CAH1153763.1"/>
    <property type="molecule type" value="Genomic_DNA"/>
</dbReference>
<accession>A0A9P0DGG8</accession>
<feature type="region of interest" description="Disordered" evidence="1">
    <location>
        <begin position="1"/>
        <end position="28"/>
    </location>
</feature>
<evidence type="ECO:0000313" key="2">
    <source>
        <dbReference type="EMBL" id="CAH1153763.1"/>
    </source>
</evidence>
<evidence type="ECO:0000256" key="1">
    <source>
        <dbReference type="SAM" id="MobiDB-lite"/>
    </source>
</evidence>
<proteinExistence type="predicted"/>
<keyword evidence="3" id="KW-1185">Reference proteome</keyword>
<evidence type="ECO:0000313" key="3">
    <source>
        <dbReference type="Proteomes" id="UP001153737"/>
    </source>
</evidence>